<comment type="caution">
    <text evidence="4">The sequence shown here is derived from an EMBL/GenBank/DDBJ whole genome shotgun (WGS) entry which is preliminary data.</text>
</comment>
<dbReference type="NCBIfam" id="TIGR01901">
    <property type="entry name" value="adhes_NPXG"/>
    <property type="match status" value="1"/>
</dbReference>
<reference evidence="4 5" key="1">
    <citation type="submission" date="2024-09" db="EMBL/GenBank/DDBJ databases">
        <title>Floridaenema gen nov. (Aerosakkonemataceae, Aerosakkonematales ord. nov., Cyanobacteria) from benthic tropical and subtropical fresh waters, with the description of four new species.</title>
        <authorList>
            <person name="Moretto J.A."/>
            <person name="Berthold D.E."/>
            <person name="Lefler F.W."/>
            <person name="Huang I.-S."/>
            <person name="Laughinghouse H. IV."/>
        </authorList>
    </citation>
    <scope>NUCLEOTIDE SEQUENCE [LARGE SCALE GENOMIC DNA]</scope>
    <source>
        <strain evidence="4 5">BLCC-F167</strain>
    </source>
</reference>
<name>A0ABV4WX89_9CYAN</name>
<keyword evidence="5" id="KW-1185">Reference proteome</keyword>
<gene>
    <name evidence="4" type="ORF">ACE1CA_34865</name>
</gene>
<feature type="compositionally biased region" description="Basic and acidic residues" evidence="1">
    <location>
        <begin position="772"/>
        <end position="790"/>
    </location>
</feature>
<dbReference type="Proteomes" id="UP001576780">
    <property type="component" value="Unassembled WGS sequence"/>
</dbReference>
<dbReference type="RefSeq" id="WP_413281963.1">
    <property type="nucleotide sequence ID" value="NZ_JBHFNT010000318.1"/>
</dbReference>
<organism evidence="4 5">
    <name type="scientific">Floridaenema evergladense BLCC-F167</name>
    <dbReference type="NCBI Taxonomy" id="3153639"/>
    <lineage>
        <taxon>Bacteria</taxon>
        <taxon>Bacillati</taxon>
        <taxon>Cyanobacteriota</taxon>
        <taxon>Cyanophyceae</taxon>
        <taxon>Oscillatoriophycideae</taxon>
        <taxon>Aerosakkonematales</taxon>
        <taxon>Aerosakkonemataceae</taxon>
        <taxon>Floridanema</taxon>
        <taxon>Floridanema evergladense</taxon>
    </lineage>
</organism>
<feature type="domain" description="Filamentous haemagglutinin FhaB/tRNA nuclease CdiA-like TPS" evidence="3">
    <location>
        <begin position="32"/>
        <end position="143"/>
    </location>
</feature>
<proteinExistence type="predicted"/>
<dbReference type="Gene3D" id="2.160.20.10">
    <property type="entry name" value="Single-stranded right-handed beta-helix, Pectin lyase-like"/>
    <property type="match status" value="2"/>
</dbReference>
<evidence type="ECO:0000313" key="5">
    <source>
        <dbReference type="Proteomes" id="UP001576780"/>
    </source>
</evidence>
<dbReference type="SMART" id="SM00912">
    <property type="entry name" value="Haemagg_act"/>
    <property type="match status" value="1"/>
</dbReference>
<protein>
    <submittedName>
        <fullName evidence="4">Filamentous hemagglutinin N-terminal domain-containing protein</fullName>
    </submittedName>
</protein>
<evidence type="ECO:0000256" key="2">
    <source>
        <dbReference type="SAM" id="SignalP"/>
    </source>
</evidence>
<feature type="signal peptide" evidence="2">
    <location>
        <begin position="1"/>
        <end position="27"/>
    </location>
</feature>
<dbReference type="InterPro" id="IPR008638">
    <property type="entry name" value="FhaB/CdiA-like_TPS"/>
</dbReference>
<dbReference type="InterPro" id="IPR011050">
    <property type="entry name" value="Pectin_lyase_fold/virulence"/>
</dbReference>
<dbReference type="InterPro" id="IPR012334">
    <property type="entry name" value="Pectin_lyas_fold"/>
</dbReference>
<dbReference type="SUPFAM" id="SSF51126">
    <property type="entry name" value="Pectin lyase-like"/>
    <property type="match status" value="3"/>
</dbReference>
<feature type="chain" id="PRO_5046161839" evidence="2">
    <location>
        <begin position="28"/>
        <end position="835"/>
    </location>
</feature>
<accession>A0ABV4WX89</accession>
<sequence length="835" mass="86323">MNYLDRSLCLAIALSSLWTLHPNVTTAQIIPDTTLPNNSTAIPNGNSIRIEGGTTSGGNLFHSFQEFSLPTGGEAFFNNALTIQNIFSRVTGGKISNIDGLIRANGRANLFFINPNGIIFGPNAQLNIGGSFIGSTANSIKFNDGSIFSATNPNPTPLLTVNVPIGLQFGPNLPGKIEVQGSNLAVQTGQTLALVGGDLTISGSTNPLATGLTAGGIPIVLFQGNLVPTTPGGRIELGSVIQGDVSLKPSDKGFVFNYLSAQNFGDIQLLGNAKVDTSGTGGGEMQIQARNLRLSENSRLSSFTLGDLPGGVIAVNTSESVEIVGTGNYEQNVLKFVTGTITNSDLINGFFSLSFGSGKTGDIIINTRDFTARNGAYVSASTFGGEGGNIIINASDLLQLNSAFIATGTGINAVGNAGEITINTRRLLARDNGLISTSSFGVGKGGNLTVNAADSIEISSGNPIPLSPTARAFGGIFTSGLAVGDAGELRINTRQLTLRSGAALAASSYGQGQGGNITIKVAEFLKLEGSSLDGQLLTAITSVTEPGSIGRGGNLTIETNQLILRDGGRVSIRSRGTGNAGNLIIEANSILMNNDAGLEGTSASGEGGNFTVRSRIIQMRNNSFISATAGTEGGAGNGGNININTDTLVALNNSDITANSVASQGGKVTINAQGIFGFQYRLELTPNSDITATGGTPALSGTVQVNTPDVGTTNALVQLPENFTDISDGIVAGCSASQGNSFVITGRGGLPEDPNQTLRGSTVWRDLRAFGEPGRRETEVQRDGDTEKHSRIQNPSSQFPVEATGWVKNADGQVQLVTQSPPQNSWYRPLQCPGF</sequence>
<evidence type="ECO:0000256" key="1">
    <source>
        <dbReference type="SAM" id="MobiDB-lite"/>
    </source>
</evidence>
<dbReference type="EMBL" id="JBHFNT010000318">
    <property type="protein sequence ID" value="MFB2839700.1"/>
    <property type="molecule type" value="Genomic_DNA"/>
</dbReference>
<feature type="region of interest" description="Disordered" evidence="1">
    <location>
        <begin position="772"/>
        <end position="796"/>
    </location>
</feature>
<keyword evidence="2" id="KW-0732">Signal</keyword>
<evidence type="ECO:0000313" key="4">
    <source>
        <dbReference type="EMBL" id="MFB2839700.1"/>
    </source>
</evidence>
<evidence type="ECO:0000259" key="3">
    <source>
        <dbReference type="SMART" id="SM00912"/>
    </source>
</evidence>
<dbReference type="Pfam" id="PF05860">
    <property type="entry name" value="TPS"/>
    <property type="match status" value="1"/>
</dbReference>